<evidence type="ECO:0000313" key="1">
    <source>
        <dbReference type="EMBL" id="TKY91501.1"/>
    </source>
</evidence>
<gene>
    <name evidence="1" type="primary">priS</name>
    <name evidence="1" type="ORF">C5S46_05525</name>
</gene>
<name>A0AC61S9X7_9EURY</name>
<accession>A0AC61S9X7</accession>
<sequence length="389" mass="44509">MNPSTVLFLKRKFQGHYKKHPPQSPPQLNQREWGFLMFDPGSGMYRHKAFYNNQEMHEYIQAMVPAHVYHSTAYYEHPSASTMNEKSWLGADLIFDLDADHLPNVPDSYKDMLKSVKNETLNLIDFLLYDFGFKENELHIAFSGGRGYHIHIRDQKVLRLDSAQRREIVDYVSGTGLNRDRIFKKKTIEGDSKRSKVLMFPSESQGGWGKLINRKIITFLQILVDSEDAEKNLIDFKAIGKKKAIKIIDTINSPAQLEQMKNGNFSALSFIPADFWENALDQIIPTIKVNIDEPVTADIKRLIRAASSLHGKTGLKVIPLTLDELSRFEPLVDAVVFGDNEIMINVIQPSIVELKDERFEVEEGRNILPEYAAIYLMCKGAAEFMEVLK</sequence>
<proteinExistence type="predicted"/>
<comment type="caution">
    <text evidence="1">The sequence shown here is derived from an EMBL/GenBank/DDBJ whole genome shotgun (WGS) entry which is preliminary data.</text>
</comment>
<dbReference type="EMBL" id="QYBA01000185">
    <property type="protein sequence ID" value="TKY91501.1"/>
    <property type="molecule type" value="Genomic_DNA"/>
</dbReference>
<reference evidence="1" key="1">
    <citation type="submission" date="2018-09" db="EMBL/GenBank/DDBJ databases">
        <title>A genomic encyclopedia of anaerobic methanotrophic archaea.</title>
        <authorList>
            <person name="Skennerton C.T."/>
            <person name="Chadwick G.L."/>
            <person name="Laso-Perez R."/>
            <person name="Leu A.O."/>
            <person name="Speth D.R."/>
            <person name="Yu H."/>
            <person name="Morgan-Lang C."/>
            <person name="Hatzenpichler R."/>
            <person name="Goudeau D."/>
            <person name="Malmstrom R."/>
            <person name="Woyke T."/>
            <person name="Hallam S."/>
            <person name="Tyson G.W."/>
            <person name="Wegener G."/>
            <person name="Boetius A."/>
            <person name="Orphan V.J."/>
        </authorList>
    </citation>
    <scope>NUCLEOTIDE SEQUENCE</scope>
    <source>
        <strain evidence="1">CONS3730D10UFb2</strain>
    </source>
</reference>
<evidence type="ECO:0000313" key="2">
    <source>
        <dbReference type="Proteomes" id="UP000315423"/>
    </source>
</evidence>
<protein>
    <submittedName>
        <fullName evidence="1">DNA primase catalytic subunit PriS</fullName>
    </submittedName>
</protein>
<organism evidence="1 2">
    <name type="scientific">Candidatus Methanomarinus sp</name>
    <dbReference type="NCBI Taxonomy" id="3386244"/>
    <lineage>
        <taxon>Archaea</taxon>
        <taxon>Methanobacteriati</taxon>
        <taxon>Methanobacteriota</taxon>
        <taxon>Stenosarchaea group</taxon>
        <taxon>Methanomicrobia</taxon>
        <taxon>Methanosarcinales</taxon>
        <taxon>ANME-2 cluster</taxon>
        <taxon>Candidatus Methanocomedenaceae</taxon>
        <taxon>Candidatus Methanomarinus</taxon>
    </lineage>
</organism>
<dbReference type="Proteomes" id="UP000315423">
    <property type="component" value="Unassembled WGS sequence"/>
</dbReference>